<dbReference type="AlphaFoldDB" id="A0A699I0I1"/>
<accession>A0A699I0I1</accession>
<dbReference type="EMBL" id="BKCJ010224507">
    <property type="protein sequence ID" value="GEY93966.1"/>
    <property type="molecule type" value="Genomic_DNA"/>
</dbReference>
<organism evidence="1">
    <name type="scientific">Tanacetum cinerariifolium</name>
    <name type="common">Dalmatian daisy</name>
    <name type="synonym">Chrysanthemum cinerariifolium</name>
    <dbReference type="NCBI Taxonomy" id="118510"/>
    <lineage>
        <taxon>Eukaryota</taxon>
        <taxon>Viridiplantae</taxon>
        <taxon>Streptophyta</taxon>
        <taxon>Embryophyta</taxon>
        <taxon>Tracheophyta</taxon>
        <taxon>Spermatophyta</taxon>
        <taxon>Magnoliopsida</taxon>
        <taxon>eudicotyledons</taxon>
        <taxon>Gunneridae</taxon>
        <taxon>Pentapetalae</taxon>
        <taxon>asterids</taxon>
        <taxon>campanulids</taxon>
        <taxon>Asterales</taxon>
        <taxon>Asteraceae</taxon>
        <taxon>Asteroideae</taxon>
        <taxon>Anthemideae</taxon>
        <taxon>Anthemidinae</taxon>
        <taxon>Tanacetum</taxon>
    </lineage>
</organism>
<sequence>MVFVSKNIKAFKNVVEDKPHFFMKVVDNHLRTLAMFTKHFIAMEKISLTGSKLMDKGEDCLEGYDGADGGEVNGRGVVLGVFKR</sequence>
<gene>
    <name evidence="1" type="ORF">Tci_465940</name>
</gene>
<reference evidence="1" key="1">
    <citation type="journal article" date="2019" name="Sci. Rep.">
        <title>Draft genome of Tanacetum cinerariifolium, the natural source of mosquito coil.</title>
        <authorList>
            <person name="Yamashiro T."/>
            <person name="Shiraishi A."/>
            <person name="Satake H."/>
            <person name="Nakayama K."/>
        </authorList>
    </citation>
    <scope>NUCLEOTIDE SEQUENCE</scope>
</reference>
<proteinExistence type="predicted"/>
<name>A0A699I0I1_TANCI</name>
<evidence type="ECO:0000313" key="1">
    <source>
        <dbReference type="EMBL" id="GEY93966.1"/>
    </source>
</evidence>
<protein>
    <submittedName>
        <fullName evidence="1">Uncharacterized protein</fullName>
    </submittedName>
</protein>
<comment type="caution">
    <text evidence="1">The sequence shown here is derived from an EMBL/GenBank/DDBJ whole genome shotgun (WGS) entry which is preliminary data.</text>
</comment>